<feature type="compositionally biased region" description="Basic and acidic residues" evidence="1">
    <location>
        <begin position="89"/>
        <end position="104"/>
    </location>
</feature>
<evidence type="ECO:0000313" key="3">
    <source>
        <dbReference type="EMBL" id="PHJ21000.1"/>
    </source>
</evidence>
<dbReference type="VEuPathDB" id="ToxoDB:CSUI_005158"/>
<dbReference type="RefSeq" id="XP_067922685.1">
    <property type="nucleotide sequence ID" value="XM_068065337.1"/>
</dbReference>
<dbReference type="Proteomes" id="UP000221165">
    <property type="component" value="Unassembled WGS sequence"/>
</dbReference>
<feature type="region of interest" description="Disordered" evidence="1">
    <location>
        <begin position="191"/>
        <end position="228"/>
    </location>
</feature>
<reference evidence="3 4" key="1">
    <citation type="journal article" date="2017" name="Int. J. Parasitol.">
        <title>The genome of the protozoan parasite Cystoisospora suis and a reverse vaccinology approach to identify vaccine candidates.</title>
        <authorList>
            <person name="Palmieri N."/>
            <person name="Shrestha A."/>
            <person name="Ruttkowski B."/>
            <person name="Beck T."/>
            <person name="Vogl C."/>
            <person name="Tomley F."/>
            <person name="Blake D.P."/>
            <person name="Joachim A."/>
        </authorList>
    </citation>
    <scope>NUCLEOTIDE SEQUENCE [LARGE SCALE GENOMIC DNA]</scope>
    <source>
        <strain evidence="3 4">Wien I</strain>
    </source>
</reference>
<organism evidence="3 4">
    <name type="scientific">Cystoisospora suis</name>
    <dbReference type="NCBI Taxonomy" id="483139"/>
    <lineage>
        <taxon>Eukaryota</taxon>
        <taxon>Sar</taxon>
        <taxon>Alveolata</taxon>
        <taxon>Apicomplexa</taxon>
        <taxon>Conoidasida</taxon>
        <taxon>Coccidia</taxon>
        <taxon>Eucoccidiorida</taxon>
        <taxon>Eimeriorina</taxon>
        <taxon>Sarcocystidae</taxon>
        <taxon>Cystoisospora</taxon>
    </lineage>
</organism>
<feature type="compositionally biased region" description="Polar residues" evidence="1">
    <location>
        <begin position="214"/>
        <end position="228"/>
    </location>
</feature>
<keyword evidence="2" id="KW-0472">Membrane</keyword>
<dbReference type="EMBL" id="MIGC01002483">
    <property type="protein sequence ID" value="PHJ21000.1"/>
    <property type="molecule type" value="Genomic_DNA"/>
</dbReference>
<comment type="caution">
    <text evidence="3">The sequence shown here is derived from an EMBL/GenBank/DDBJ whole genome shotgun (WGS) entry which is preliminary data.</text>
</comment>
<keyword evidence="4" id="KW-1185">Reference proteome</keyword>
<feature type="transmembrane region" description="Helical" evidence="2">
    <location>
        <begin position="149"/>
        <end position="169"/>
    </location>
</feature>
<evidence type="ECO:0008006" key="5">
    <source>
        <dbReference type="Google" id="ProtNLM"/>
    </source>
</evidence>
<keyword evidence="2" id="KW-0812">Transmembrane</keyword>
<feature type="compositionally biased region" description="Basic residues" evidence="1">
    <location>
        <begin position="105"/>
        <end position="115"/>
    </location>
</feature>
<feature type="compositionally biased region" description="Polar residues" evidence="1">
    <location>
        <begin position="64"/>
        <end position="73"/>
    </location>
</feature>
<feature type="compositionally biased region" description="Low complexity" evidence="1">
    <location>
        <begin position="121"/>
        <end position="136"/>
    </location>
</feature>
<gene>
    <name evidence="3" type="ORF">CSUI_005158</name>
</gene>
<keyword evidence="2" id="KW-1133">Transmembrane helix</keyword>
<evidence type="ECO:0000256" key="1">
    <source>
        <dbReference type="SAM" id="MobiDB-lite"/>
    </source>
</evidence>
<protein>
    <recommendedName>
        <fullName evidence="5">Transmembrane protein</fullName>
    </recommendedName>
</protein>
<evidence type="ECO:0000313" key="4">
    <source>
        <dbReference type="Proteomes" id="UP000221165"/>
    </source>
</evidence>
<dbReference type="GeneID" id="94428548"/>
<proteinExistence type="predicted"/>
<accession>A0A2C6KKG8</accession>
<dbReference type="AlphaFoldDB" id="A0A2C6KKG8"/>
<evidence type="ECO:0000256" key="2">
    <source>
        <dbReference type="SAM" id="Phobius"/>
    </source>
</evidence>
<name>A0A2C6KKG8_9APIC</name>
<feature type="compositionally biased region" description="Low complexity" evidence="1">
    <location>
        <begin position="33"/>
        <end position="47"/>
    </location>
</feature>
<feature type="region of interest" description="Disordered" evidence="1">
    <location>
        <begin position="1"/>
        <end position="140"/>
    </location>
</feature>
<sequence>MEKKNKKNLRVTFAMDAVEEESTNTLNDVAPKRPMSPSRSGKGSPRSETGKPLKKTRPTDKSAHSAQNYSAERSTVFEPLPPSYSVPPKKAEVETRPAKSEADTRRRRHRRKYERKRSADSEPSSASRARSPTRLASESHHTIKVASRIVGLILWGAVTTLMAMAIARFNQPRPAPVLLVKVVQRDSGRLPLKETASGSGSSFQLHDKELDSEPLTTATTVGSNSAVH</sequence>